<feature type="domain" description="Helicase C-terminal" evidence="7">
    <location>
        <begin position="211"/>
        <end position="373"/>
    </location>
</feature>
<dbReference type="GO" id="GO:0003676">
    <property type="term" value="F:nucleic acid binding"/>
    <property type="evidence" value="ECO:0007669"/>
    <property type="project" value="InterPro"/>
</dbReference>
<dbReference type="SMART" id="SM00487">
    <property type="entry name" value="DEXDc"/>
    <property type="match status" value="1"/>
</dbReference>
<gene>
    <name evidence="8" type="ORF">BJ322DRAFT_1014072</name>
</gene>
<dbReference type="Gene3D" id="3.40.50.300">
    <property type="entry name" value="P-loop containing nucleotide triphosphate hydrolases"/>
    <property type="match status" value="2"/>
</dbReference>
<dbReference type="GO" id="GO:0000724">
    <property type="term" value="P:double-strand break repair via homologous recombination"/>
    <property type="evidence" value="ECO:0007669"/>
    <property type="project" value="TreeGrafter"/>
</dbReference>
<dbReference type="InterPro" id="IPR011545">
    <property type="entry name" value="DEAD/DEAH_box_helicase_dom"/>
</dbReference>
<evidence type="ECO:0000256" key="2">
    <source>
        <dbReference type="ARBA" id="ARBA00022741"/>
    </source>
</evidence>
<keyword evidence="8" id="KW-0378">Hydrolase</keyword>
<keyword evidence="9" id="KW-1185">Reference proteome</keyword>
<dbReference type="Pfam" id="PF00270">
    <property type="entry name" value="DEAD"/>
    <property type="match status" value="1"/>
</dbReference>
<evidence type="ECO:0000259" key="6">
    <source>
        <dbReference type="PROSITE" id="PS51192"/>
    </source>
</evidence>
<dbReference type="GO" id="GO:0016787">
    <property type="term" value="F:hydrolase activity"/>
    <property type="evidence" value="ECO:0007669"/>
    <property type="project" value="UniProtKB-KW"/>
</dbReference>
<dbReference type="PANTHER" id="PTHR13710">
    <property type="entry name" value="DNA HELICASE RECQ FAMILY MEMBER"/>
    <property type="match status" value="1"/>
</dbReference>
<protein>
    <recommendedName>
        <fullName evidence="5">DNA 3'-5' helicase</fullName>
        <ecNumber evidence="5">5.6.2.4</ecNumber>
    </recommendedName>
</protein>
<feature type="non-terminal residue" evidence="8">
    <location>
        <position position="440"/>
    </location>
</feature>
<dbReference type="PROSITE" id="PS51192">
    <property type="entry name" value="HELICASE_ATP_BIND_1"/>
    <property type="match status" value="1"/>
</dbReference>
<keyword evidence="2" id="KW-0547">Nucleotide-binding</keyword>
<accession>A0A9P6L241</accession>
<evidence type="ECO:0000313" key="8">
    <source>
        <dbReference type="EMBL" id="KAF9778837.1"/>
    </source>
</evidence>
<dbReference type="EMBL" id="WIUZ02000021">
    <property type="protein sequence ID" value="KAF9778837.1"/>
    <property type="molecule type" value="Genomic_DNA"/>
</dbReference>
<evidence type="ECO:0000313" key="9">
    <source>
        <dbReference type="Proteomes" id="UP000736335"/>
    </source>
</evidence>
<dbReference type="PANTHER" id="PTHR13710:SF154">
    <property type="entry name" value="RECQ HELICASE, PUTATIVE (AFU_ORTHOLOGUE AFUA_6G14720)-RELATED"/>
    <property type="match status" value="1"/>
</dbReference>
<dbReference type="Proteomes" id="UP000736335">
    <property type="component" value="Unassembled WGS sequence"/>
</dbReference>
<dbReference type="EC" id="5.6.2.4" evidence="5"/>
<comment type="catalytic activity">
    <reaction evidence="4">
        <text>Couples ATP hydrolysis with the unwinding of duplex DNA by translocating in the 3'-5' direction.</text>
        <dbReference type="EC" id="5.6.2.4"/>
    </reaction>
</comment>
<dbReference type="SUPFAM" id="SSF52540">
    <property type="entry name" value="P-loop containing nucleoside triphosphate hydrolases"/>
    <property type="match status" value="1"/>
</dbReference>
<dbReference type="AlphaFoldDB" id="A0A9P6L241"/>
<feature type="domain" description="Helicase ATP-binding" evidence="6">
    <location>
        <begin position="29"/>
        <end position="187"/>
    </location>
</feature>
<evidence type="ECO:0000256" key="5">
    <source>
        <dbReference type="ARBA" id="ARBA00034808"/>
    </source>
</evidence>
<organism evidence="8 9">
    <name type="scientific">Thelephora terrestris</name>
    <dbReference type="NCBI Taxonomy" id="56493"/>
    <lineage>
        <taxon>Eukaryota</taxon>
        <taxon>Fungi</taxon>
        <taxon>Dikarya</taxon>
        <taxon>Basidiomycota</taxon>
        <taxon>Agaricomycotina</taxon>
        <taxon>Agaricomycetes</taxon>
        <taxon>Thelephorales</taxon>
        <taxon>Thelephoraceae</taxon>
        <taxon>Thelephora</taxon>
    </lineage>
</organism>
<dbReference type="GO" id="GO:0005524">
    <property type="term" value="F:ATP binding"/>
    <property type="evidence" value="ECO:0007669"/>
    <property type="project" value="UniProtKB-KW"/>
</dbReference>
<sequence length="440" mass="48864">HPSLTRLLRNFLGNGSATFKTPEQAEAIEFVLAHERHLLLVGPTAMGKTLAYMLPAANRDHGITCVLLPLSALHTDFDRRCTDLKIESSRWTPQNDRPRTKIIYVSPEHAQTKRFNDHVFELHRLGLLKQFVIDEVHLVKSHSDFRFCFSALKPLLSCGVPFLLMTATCPLPLRSEILGALGISDCHIIHAPTDRPEISYRVDISPTLDEAKEKLVVAVEDRLAKTKSTSFRGLVYCRSKKDVDEIAERLGCDAFHAGRPVEERKASFQNWVNGKKKFIICSSLLGCGIDIEGVAVVFHFGTPWSILDFAQESGRAGRGGKASISVVYAAMDEREPDDGDENALYGKKTMREWTLQNSICRRVTLSSFLDDRRTTCTLLKGAVPCDVCSAKSLEPHPGLLVPFSTLTIPSENAPEAMHLPTVPQSSLEYVVSENSLPTTK</sequence>
<dbReference type="InterPro" id="IPR001650">
    <property type="entry name" value="Helicase_C-like"/>
</dbReference>
<dbReference type="GO" id="GO:0043138">
    <property type="term" value="F:3'-5' DNA helicase activity"/>
    <property type="evidence" value="ECO:0007669"/>
    <property type="project" value="UniProtKB-EC"/>
</dbReference>
<name>A0A9P6L241_9AGAM</name>
<proteinExistence type="inferred from homology"/>
<comment type="caution">
    <text evidence="8">The sequence shown here is derived from an EMBL/GenBank/DDBJ whole genome shotgun (WGS) entry which is preliminary data.</text>
</comment>
<dbReference type="GO" id="GO:0005737">
    <property type="term" value="C:cytoplasm"/>
    <property type="evidence" value="ECO:0007669"/>
    <property type="project" value="TreeGrafter"/>
</dbReference>
<reference evidence="8" key="2">
    <citation type="submission" date="2020-11" db="EMBL/GenBank/DDBJ databases">
        <authorList>
            <consortium name="DOE Joint Genome Institute"/>
            <person name="Kuo A."/>
            <person name="Miyauchi S."/>
            <person name="Kiss E."/>
            <person name="Drula E."/>
            <person name="Kohler A."/>
            <person name="Sanchez-Garcia M."/>
            <person name="Andreopoulos B."/>
            <person name="Barry K.W."/>
            <person name="Bonito G."/>
            <person name="Buee M."/>
            <person name="Carver A."/>
            <person name="Chen C."/>
            <person name="Cichocki N."/>
            <person name="Clum A."/>
            <person name="Culley D."/>
            <person name="Crous P.W."/>
            <person name="Fauchery L."/>
            <person name="Girlanda M."/>
            <person name="Hayes R."/>
            <person name="Keri Z."/>
            <person name="Labutti K."/>
            <person name="Lipzen A."/>
            <person name="Lombard V."/>
            <person name="Magnuson J."/>
            <person name="Maillard F."/>
            <person name="Morin E."/>
            <person name="Murat C."/>
            <person name="Nolan M."/>
            <person name="Ohm R."/>
            <person name="Pangilinan J."/>
            <person name="Pereira M."/>
            <person name="Perotto S."/>
            <person name="Peter M."/>
            <person name="Riley R."/>
            <person name="Sitrit Y."/>
            <person name="Stielow B."/>
            <person name="Szollosi G."/>
            <person name="Zifcakova L."/>
            <person name="Stursova M."/>
            <person name="Spatafora J.W."/>
            <person name="Tedersoo L."/>
            <person name="Vaario L.-M."/>
            <person name="Yamada A."/>
            <person name="Yan M."/>
            <person name="Wang P."/>
            <person name="Xu J."/>
            <person name="Bruns T."/>
            <person name="Baldrian P."/>
            <person name="Vilgalys R."/>
            <person name="Henrissat B."/>
            <person name="Grigoriev I.V."/>
            <person name="Hibbett D."/>
            <person name="Nagy L.G."/>
            <person name="Martin F.M."/>
        </authorList>
    </citation>
    <scope>NUCLEOTIDE SEQUENCE</scope>
    <source>
        <strain evidence="8">UH-Tt-Lm1</strain>
    </source>
</reference>
<dbReference type="GO" id="GO:0005694">
    <property type="term" value="C:chromosome"/>
    <property type="evidence" value="ECO:0007669"/>
    <property type="project" value="TreeGrafter"/>
</dbReference>
<evidence type="ECO:0000256" key="1">
    <source>
        <dbReference type="ARBA" id="ARBA00005446"/>
    </source>
</evidence>
<dbReference type="InterPro" id="IPR014001">
    <property type="entry name" value="Helicase_ATP-bd"/>
</dbReference>
<evidence type="ECO:0000256" key="4">
    <source>
        <dbReference type="ARBA" id="ARBA00034617"/>
    </source>
</evidence>
<dbReference type="OrthoDB" id="10261556at2759"/>
<dbReference type="SMART" id="SM00490">
    <property type="entry name" value="HELICc"/>
    <property type="match status" value="1"/>
</dbReference>
<keyword evidence="3" id="KW-0067">ATP-binding</keyword>
<evidence type="ECO:0000259" key="7">
    <source>
        <dbReference type="PROSITE" id="PS51194"/>
    </source>
</evidence>
<dbReference type="PROSITE" id="PS51194">
    <property type="entry name" value="HELICASE_CTER"/>
    <property type="match status" value="1"/>
</dbReference>
<evidence type="ECO:0000256" key="3">
    <source>
        <dbReference type="ARBA" id="ARBA00022840"/>
    </source>
</evidence>
<comment type="similarity">
    <text evidence="1">Belongs to the helicase family. RecQ subfamily.</text>
</comment>
<dbReference type="Pfam" id="PF00271">
    <property type="entry name" value="Helicase_C"/>
    <property type="match status" value="1"/>
</dbReference>
<dbReference type="InterPro" id="IPR027417">
    <property type="entry name" value="P-loop_NTPase"/>
</dbReference>
<reference evidence="8" key="1">
    <citation type="journal article" date="2020" name="Nat. Commun.">
        <title>Large-scale genome sequencing of mycorrhizal fungi provides insights into the early evolution of symbiotic traits.</title>
        <authorList>
            <person name="Miyauchi S."/>
            <person name="Kiss E."/>
            <person name="Kuo A."/>
            <person name="Drula E."/>
            <person name="Kohler A."/>
            <person name="Sanchez-Garcia M."/>
            <person name="Morin E."/>
            <person name="Andreopoulos B."/>
            <person name="Barry K.W."/>
            <person name="Bonito G."/>
            <person name="Buee M."/>
            <person name="Carver A."/>
            <person name="Chen C."/>
            <person name="Cichocki N."/>
            <person name="Clum A."/>
            <person name="Culley D."/>
            <person name="Crous P.W."/>
            <person name="Fauchery L."/>
            <person name="Girlanda M."/>
            <person name="Hayes R.D."/>
            <person name="Keri Z."/>
            <person name="LaButti K."/>
            <person name="Lipzen A."/>
            <person name="Lombard V."/>
            <person name="Magnuson J."/>
            <person name="Maillard F."/>
            <person name="Murat C."/>
            <person name="Nolan M."/>
            <person name="Ohm R.A."/>
            <person name="Pangilinan J."/>
            <person name="Pereira M.F."/>
            <person name="Perotto S."/>
            <person name="Peter M."/>
            <person name="Pfister S."/>
            <person name="Riley R."/>
            <person name="Sitrit Y."/>
            <person name="Stielow J.B."/>
            <person name="Szollosi G."/>
            <person name="Zifcakova L."/>
            <person name="Stursova M."/>
            <person name="Spatafora J.W."/>
            <person name="Tedersoo L."/>
            <person name="Vaario L.M."/>
            <person name="Yamada A."/>
            <person name="Yan M."/>
            <person name="Wang P."/>
            <person name="Xu J."/>
            <person name="Bruns T."/>
            <person name="Baldrian P."/>
            <person name="Vilgalys R."/>
            <person name="Dunand C."/>
            <person name="Henrissat B."/>
            <person name="Grigoriev I.V."/>
            <person name="Hibbett D."/>
            <person name="Nagy L.G."/>
            <person name="Martin F.M."/>
        </authorList>
    </citation>
    <scope>NUCLEOTIDE SEQUENCE</scope>
    <source>
        <strain evidence="8">UH-Tt-Lm1</strain>
    </source>
</reference>
<dbReference type="GO" id="GO:0009378">
    <property type="term" value="F:four-way junction helicase activity"/>
    <property type="evidence" value="ECO:0007669"/>
    <property type="project" value="TreeGrafter"/>
</dbReference>